<sequence length="156" mass="17536">MGTLDVRLMGCQDLLENVPGRSKAASVPLPGWSPSETRSSFISRANRNRGVSSRNLTKSEELSKPTPGPKHYPPPDNIREPLVQDKMPDKEEVQDALASFDFLNKRNSIAVKPDLDREVEQAIQNSDLELTAIQKDTEIRLLLYFRPLALCMSLYI</sequence>
<name>A0ACD3QR63_LARCR</name>
<reference evidence="1" key="1">
    <citation type="submission" date="2018-11" db="EMBL/GenBank/DDBJ databases">
        <title>The sequence and de novo assembly of Larimichthys crocea genome using PacBio and Hi-C technologies.</title>
        <authorList>
            <person name="Xu P."/>
            <person name="Chen B."/>
            <person name="Zhou Z."/>
            <person name="Ke Q."/>
            <person name="Wu Y."/>
            <person name="Bai H."/>
            <person name="Pu F."/>
        </authorList>
    </citation>
    <scope>NUCLEOTIDE SEQUENCE</scope>
    <source>
        <tissue evidence="1">Muscle</tissue>
    </source>
</reference>
<comment type="caution">
    <text evidence="1">The sequence shown here is derived from an EMBL/GenBank/DDBJ whole genome shotgun (WGS) entry which is preliminary data.</text>
</comment>
<proteinExistence type="predicted"/>
<accession>A0ACD3QR63</accession>
<protein>
    <submittedName>
        <fullName evidence="1">Uncharacterized protein</fullName>
    </submittedName>
</protein>
<keyword evidence="2" id="KW-1185">Reference proteome</keyword>
<dbReference type="Proteomes" id="UP000793456">
    <property type="component" value="Chromosome XV"/>
</dbReference>
<evidence type="ECO:0000313" key="1">
    <source>
        <dbReference type="EMBL" id="TMS09660.1"/>
    </source>
</evidence>
<dbReference type="EMBL" id="CM011688">
    <property type="protein sequence ID" value="TMS09660.1"/>
    <property type="molecule type" value="Genomic_DNA"/>
</dbReference>
<gene>
    <name evidence="1" type="ORF">E3U43_002319</name>
</gene>
<evidence type="ECO:0000313" key="2">
    <source>
        <dbReference type="Proteomes" id="UP000793456"/>
    </source>
</evidence>
<organism evidence="1 2">
    <name type="scientific">Larimichthys crocea</name>
    <name type="common">Large yellow croaker</name>
    <name type="synonym">Pseudosciaena crocea</name>
    <dbReference type="NCBI Taxonomy" id="215358"/>
    <lineage>
        <taxon>Eukaryota</taxon>
        <taxon>Metazoa</taxon>
        <taxon>Chordata</taxon>
        <taxon>Craniata</taxon>
        <taxon>Vertebrata</taxon>
        <taxon>Euteleostomi</taxon>
        <taxon>Actinopterygii</taxon>
        <taxon>Neopterygii</taxon>
        <taxon>Teleostei</taxon>
        <taxon>Neoteleostei</taxon>
        <taxon>Acanthomorphata</taxon>
        <taxon>Eupercaria</taxon>
        <taxon>Sciaenidae</taxon>
        <taxon>Larimichthys</taxon>
    </lineage>
</organism>